<dbReference type="Pfam" id="PF06803">
    <property type="entry name" value="DUF1232"/>
    <property type="match status" value="1"/>
</dbReference>
<evidence type="ECO:0000256" key="6">
    <source>
        <dbReference type="SAM" id="Phobius"/>
    </source>
</evidence>
<feature type="domain" description="DUF1232" evidence="7">
    <location>
        <begin position="22"/>
        <end position="57"/>
    </location>
</feature>
<keyword evidence="2 6" id="KW-0812">Transmembrane</keyword>
<protein>
    <submittedName>
        <fullName evidence="8">YkvA family protein</fullName>
    </submittedName>
</protein>
<evidence type="ECO:0000256" key="2">
    <source>
        <dbReference type="ARBA" id="ARBA00022692"/>
    </source>
</evidence>
<proteinExistence type="predicted"/>
<comment type="subcellular location">
    <subcellularLocation>
        <location evidence="1">Endomembrane system</location>
        <topology evidence="1">Multi-pass membrane protein</topology>
    </subcellularLocation>
</comment>
<comment type="caution">
    <text evidence="8">The sequence shown here is derived from an EMBL/GenBank/DDBJ whole genome shotgun (WGS) entry which is preliminary data.</text>
</comment>
<evidence type="ECO:0000259" key="7">
    <source>
        <dbReference type="Pfam" id="PF06803"/>
    </source>
</evidence>
<evidence type="ECO:0000256" key="1">
    <source>
        <dbReference type="ARBA" id="ARBA00004127"/>
    </source>
</evidence>
<name>A0ABT7ALZ5_9CYAN</name>
<dbReference type="InterPro" id="IPR010652">
    <property type="entry name" value="DUF1232"/>
</dbReference>
<dbReference type="EMBL" id="JAQOSP010000005">
    <property type="protein sequence ID" value="MDJ1167924.1"/>
    <property type="molecule type" value="Genomic_DNA"/>
</dbReference>
<feature type="transmembrane region" description="Helical" evidence="6">
    <location>
        <begin position="21"/>
        <end position="37"/>
    </location>
</feature>
<evidence type="ECO:0000313" key="8">
    <source>
        <dbReference type="EMBL" id="MDJ1167924.1"/>
    </source>
</evidence>
<accession>A0ABT7ALZ5</accession>
<evidence type="ECO:0000256" key="4">
    <source>
        <dbReference type="ARBA" id="ARBA00023136"/>
    </source>
</evidence>
<evidence type="ECO:0000256" key="3">
    <source>
        <dbReference type="ARBA" id="ARBA00022989"/>
    </source>
</evidence>
<keyword evidence="4 6" id="KW-0472">Membrane</keyword>
<keyword evidence="9" id="KW-1185">Reference proteome</keyword>
<evidence type="ECO:0000256" key="5">
    <source>
        <dbReference type="SAM" id="MobiDB-lite"/>
    </source>
</evidence>
<gene>
    <name evidence="8" type="ORF">PMG71_00620</name>
</gene>
<dbReference type="RefSeq" id="WP_283751692.1">
    <property type="nucleotide sequence ID" value="NZ_JAQOSP010000005.1"/>
</dbReference>
<feature type="compositionally biased region" description="Polar residues" evidence="5">
    <location>
        <begin position="76"/>
        <end position="92"/>
    </location>
</feature>
<reference evidence="8 9" key="1">
    <citation type="submission" date="2023-01" db="EMBL/GenBank/DDBJ databases">
        <title>Novel diversity within Roseofilum (Cyanobacteria; Desertifilaceae) from marine benthic mats with descriptions of four novel species.</title>
        <authorList>
            <person name="Wang Y."/>
            <person name="Berthold D.E."/>
            <person name="Hu J."/>
            <person name="Lefler F.W."/>
            <person name="Laughinghouse H.D. IV."/>
        </authorList>
    </citation>
    <scope>NUCLEOTIDE SEQUENCE [LARGE SCALE GENOMIC DNA]</scope>
    <source>
        <strain evidence="8 9">BLCC-M154</strain>
    </source>
</reference>
<sequence length="100" mass="11182">MSNPIQSLYTWYRNMIRNPQYRWWIILGTLVYIFSPLDISPDVFPIAGQIDDVAVMVILLSEVSQLILDRVKAKASATTPSPGEGTEPQSTVDVDVISLD</sequence>
<organism evidence="8 9">
    <name type="scientific">Roseofilum acuticapitatum BLCC-M154</name>
    <dbReference type="NCBI Taxonomy" id="3022444"/>
    <lineage>
        <taxon>Bacteria</taxon>
        <taxon>Bacillati</taxon>
        <taxon>Cyanobacteriota</taxon>
        <taxon>Cyanophyceae</taxon>
        <taxon>Desertifilales</taxon>
        <taxon>Desertifilaceae</taxon>
        <taxon>Roseofilum</taxon>
        <taxon>Roseofilum acuticapitatum</taxon>
    </lineage>
</organism>
<evidence type="ECO:0000313" key="9">
    <source>
        <dbReference type="Proteomes" id="UP001235303"/>
    </source>
</evidence>
<keyword evidence="3 6" id="KW-1133">Transmembrane helix</keyword>
<dbReference type="Proteomes" id="UP001235303">
    <property type="component" value="Unassembled WGS sequence"/>
</dbReference>
<feature type="region of interest" description="Disordered" evidence="5">
    <location>
        <begin position="76"/>
        <end position="100"/>
    </location>
</feature>